<dbReference type="AlphaFoldDB" id="A0A7S1B1W5"/>
<dbReference type="InterPro" id="IPR011009">
    <property type="entry name" value="Kinase-like_dom_sf"/>
</dbReference>
<dbReference type="PANTHER" id="PTHR24056">
    <property type="entry name" value="CELL DIVISION PROTEIN KINASE"/>
    <property type="match status" value="1"/>
</dbReference>
<feature type="binding site" evidence="11">
    <location>
        <position position="68"/>
    </location>
    <ligand>
        <name>ATP</name>
        <dbReference type="ChEBI" id="CHEBI:30616"/>
    </ligand>
</feature>
<evidence type="ECO:0000313" key="14">
    <source>
        <dbReference type="EMBL" id="CAD8871788.1"/>
    </source>
</evidence>
<evidence type="ECO:0000256" key="8">
    <source>
        <dbReference type="ARBA" id="ARBA00039612"/>
    </source>
</evidence>
<evidence type="ECO:0000256" key="9">
    <source>
        <dbReference type="ARBA" id="ARBA00041902"/>
    </source>
</evidence>
<evidence type="ECO:0000256" key="3">
    <source>
        <dbReference type="ARBA" id="ARBA00022679"/>
    </source>
</evidence>
<dbReference type="Pfam" id="PF00069">
    <property type="entry name" value="Pkinase"/>
    <property type="match status" value="1"/>
</dbReference>
<comment type="subunit">
    <text evidence="7">May form a complex composed of at least the catalytic subunit CRK2 and a cyclin.</text>
</comment>
<dbReference type="FunFam" id="1.10.510.10:FF:000624">
    <property type="entry name" value="Mitogen-activated protein kinase"/>
    <property type="match status" value="1"/>
</dbReference>
<dbReference type="EMBL" id="HBFQ01065010">
    <property type="protein sequence ID" value="CAD8871788.1"/>
    <property type="molecule type" value="Transcribed_RNA"/>
</dbReference>
<comment type="similarity">
    <text evidence="1">Belongs to the protein kinase superfamily. CMGC Ser/Thr protein kinase family. CDC2/CDKX subfamily.</text>
</comment>
<dbReference type="InterPro" id="IPR000719">
    <property type="entry name" value="Prot_kinase_dom"/>
</dbReference>
<evidence type="ECO:0000256" key="11">
    <source>
        <dbReference type="PROSITE-ProRule" id="PRU10141"/>
    </source>
</evidence>
<evidence type="ECO:0000256" key="10">
    <source>
        <dbReference type="ARBA" id="ARBA00042858"/>
    </source>
</evidence>
<evidence type="ECO:0000256" key="6">
    <source>
        <dbReference type="ARBA" id="ARBA00022840"/>
    </source>
</evidence>
<feature type="domain" description="Protein kinase" evidence="13">
    <location>
        <begin position="39"/>
        <end position="333"/>
    </location>
</feature>
<keyword evidence="4 11" id="KW-0547">Nucleotide-binding</keyword>
<dbReference type="SMART" id="SM00220">
    <property type="entry name" value="S_TKc"/>
    <property type="match status" value="1"/>
</dbReference>
<dbReference type="GO" id="GO:0005524">
    <property type="term" value="F:ATP binding"/>
    <property type="evidence" value="ECO:0007669"/>
    <property type="project" value="UniProtKB-UniRule"/>
</dbReference>
<accession>A0A7S1B1W5</accession>
<dbReference type="PROSITE" id="PS00108">
    <property type="entry name" value="PROTEIN_KINASE_ST"/>
    <property type="match status" value="1"/>
</dbReference>
<keyword evidence="6 11" id="KW-0067">ATP-binding</keyword>
<sequence length="343" mass="39234">MDVIVPDVDLVVSRDTKVKAVVGAFPSTRPNGNELQDKFEFLGELGCGAFGSVFRARNRETNQIVAIKRFHDYNTWEKTGVPTSVLRECSCQKNMKHRNVVELLDVFVVSAEYNLIFEYVESDLHQLLAVYKNDGEKFPMARVKVLSRDLFTGLRFCHLQRVLHRDLKPQNLLVTAGDVLKIGDFGLAREDRGQHVVKTIHVVTLWYRAPELLMGAPDYSYPIDIWSCGCIFAEMSLGNPIFPGDSEIDTIFKMFRLLGTPSIEDFSDLASYQHWKARFPQWPSSNLSPLLDQRPELGERGVNLLQQLLVMDPKRRLGNPLFLRKQKKEHEFFAEEGSCVTHF</sequence>
<evidence type="ECO:0000259" key="13">
    <source>
        <dbReference type="PROSITE" id="PS50011"/>
    </source>
</evidence>
<evidence type="ECO:0000256" key="5">
    <source>
        <dbReference type="ARBA" id="ARBA00022777"/>
    </source>
</evidence>
<proteinExistence type="inferred from homology"/>
<reference evidence="14" key="1">
    <citation type="submission" date="2021-01" db="EMBL/GenBank/DDBJ databases">
        <authorList>
            <person name="Corre E."/>
            <person name="Pelletier E."/>
            <person name="Niang G."/>
            <person name="Scheremetjew M."/>
            <person name="Finn R."/>
            <person name="Kale V."/>
            <person name="Holt S."/>
            <person name="Cochrane G."/>
            <person name="Meng A."/>
            <person name="Brown T."/>
            <person name="Cohen L."/>
        </authorList>
    </citation>
    <scope>NUCLEOTIDE SEQUENCE</scope>
</reference>
<dbReference type="GO" id="GO:0005634">
    <property type="term" value="C:nucleus"/>
    <property type="evidence" value="ECO:0007669"/>
    <property type="project" value="TreeGrafter"/>
</dbReference>
<protein>
    <recommendedName>
        <fullName evidence="8">Cyclin-dependent kinase 2 homolog</fullName>
    </recommendedName>
    <alternativeName>
        <fullName evidence="9">Cell division control protein 2 homolog</fullName>
    </alternativeName>
    <alternativeName>
        <fullName evidence="10">cdc2-related kinase 2</fullName>
    </alternativeName>
</protein>
<evidence type="ECO:0000256" key="1">
    <source>
        <dbReference type="ARBA" id="ARBA00006485"/>
    </source>
</evidence>
<dbReference type="InterPro" id="IPR008271">
    <property type="entry name" value="Ser/Thr_kinase_AS"/>
</dbReference>
<dbReference type="Gene3D" id="3.30.200.20">
    <property type="entry name" value="Phosphorylase Kinase, domain 1"/>
    <property type="match status" value="1"/>
</dbReference>
<dbReference type="PROSITE" id="PS50011">
    <property type="entry name" value="PROTEIN_KINASE_DOM"/>
    <property type="match status" value="1"/>
</dbReference>
<organism evidence="14">
    <name type="scientific">Noctiluca scintillans</name>
    <name type="common">Sea sparkle</name>
    <name type="synonym">Red tide dinoflagellate</name>
    <dbReference type="NCBI Taxonomy" id="2966"/>
    <lineage>
        <taxon>Eukaryota</taxon>
        <taxon>Sar</taxon>
        <taxon>Alveolata</taxon>
        <taxon>Dinophyceae</taxon>
        <taxon>Noctilucales</taxon>
        <taxon>Noctilucaceae</taxon>
        <taxon>Noctiluca</taxon>
    </lineage>
</organism>
<name>A0A7S1B1W5_NOCSC</name>
<dbReference type="SUPFAM" id="SSF56112">
    <property type="entry name" value="Protein kinase-like (PK-like)"/>
    <property type="match status" value="1"/>
</dbReference>
<keyword evidence="2 12" id="KW-0723">Serine/threonine-protein kinase</keyword>
<dbReference type="InterPro" id="IPR017441">
    <property type="entry name" value="Protein_kinase_ATP_BS"/>
</dbReference>
<dbReference type="InterPro" id="IPR050108">
    <property type="entry name" value="CDK"/>
</dbReference>
<dbReference type="Gene3D" id="1.10.510.10">
    <property type="entry name" value="Transferase(Phosphotransferase) domain 1"/>
    <property type="match status" value="1"/>
</dbReference>
<keyword evidence="3" id="KW-0808">Transferase</keyword>
<dbReference type="PROSITE" id="PS00107">
    <property type="entry name" value="PROTEIN_KINASE_ATP"/>
    <property type="match status" value="1"/>
</dbReference>
<keyword evidence="5" id="KW-0418">Kinase</keyword>
<gene>
    <name evidence="14" type="ORF">NSCI0253_LOCUS46145</name>
</gene>
<evidence type="ECO:0000256" key="7">
    <source>
        <dbReference type="ARBA" id="ARBA00038543"/>
    </source>
</evidence>
<dbReference type="GO" id="GO:0004674">
    <property type="term" value="F:protein serine/threonine kinase activity"/>
    <property type="evidence" value="ECO:0007669"/>
    <property type="project" value="UniProtKB-KW"/>
</dbReference>
<evidence type="ECO:0000256" key="12">
    <source>
        <dbReference type="RuleBase" id="RU000304"/>
    </source>
</evidence>
<evidence type="ECO:0000256" key="4">
    <source>
        <dbReference type="ARBA" id="ARBA00022741"/>
    </source>
</evidence>
<evidence type="ECO:0000256" key="2">
    <source>
        <dbReference type="ARBA" id="ARBA00022527"/>
    </source>
</evidence>